<name>A0A494VQX8_9SPHI</name>
<evidence type="ECO:0000256" key="6">
    <source>
        <dbReference type="SAM" id="Phobius"/>
    </source>
</evidence>
<dbReference type="InterPro" id="IPR010432">
    <property type="entry name" value="RDD"/>
</dbReference>
<feature type="transmembrane region" description="Helical" evidence="6">
    <location>
        <begin position="162"/>
        <end position="181"/>
    </location>
</feature>
<dbReference type="OrthoDB" id="9793824at2"/>
<protein>
    <submittedName>
        <fullName evidence="9">RDD family protein</fullName>
    </submittedName>
</protein>
<dbReference type="Pfam" id="PF06271">
    <property type="entry name" value="RDD"/>
    <property type="match status" value="1"/>
</dbReference>
<evidence type="ECO:0000313" key="10">
    <source>
        <dbReference type="Proteomes" id="UP000270046"/>
    </source>
</evidence>
<dbReference type="RefSeq" id="WP_119410867.1">
    <property type="nucleotide sequence ID" value="NZ_CP032869.1"/>
</dbReference>
<evidence type="ECO:0000256" key="5">
    <source>
        <dbReference type="ARBA" id="ARBA00023136"/>
    </source>
</evidence>
<gene>
    <name evidence="9" type="ORF">HYN43_019145</name>
</gene>
<feature type="transmembrane region" description="Helical" evidence="6">
    <location>
        <begin position="80"/>
        <end position="100"/>
    </location>
</feature>
<keyword evidence="3 6" id="KW-0812">Transmembrane</keyword>
<evidence type="ECO:0000313" key="9">
    <source>
        <dbReference type="EMBL" id="AYL97294.1"/>
    </source>
</evidence>
<keyword evidence="2" id="KW-1003">Cell membrane</keyword>
<dbReference type="Pfam" id="PF14237">
    <property type="entry name" value="GYF_2"/>
    <property type="match status" value="1"/>
</dbReference>
<dbReference type="EMBL" id="CP032869">
    <property type="protein sequence ID" value="AYL97294.1"/>
    <property type="molecule type" value="Genomic_DNA"/>
</dbReference>
<evidence type="ECO:0000256" key="1">
    <source>
        <dbReference type="ARBA" id="ARBA00004651"/>
    </source>
</evidence>
<organism evidence="9 10">
    <name type="scientific">Mucilaginibacter celer</name>
    <dbReference type="NCBI Taxonomy" id="2305508"/>
    <lineage>
        <taxon>Bacteria</taxon>
        <taxon>Pseudomonadati</taxon>
        <taxon>Bacteroidota</taxon>
        <taxon>Sphingobacteriia</taxon>
        <taxon>Sphingobacteriales</taxon>
        <taxon>Sphingobacteriaceae</taxon>
        <taxon>Mucilaginibacter</taxon>
    </lineage>
</organism>
<reference evidence="9 10" key="1">
    <citation type="submission" date="2018-10" db="EMBL/GenBank/DDBJ databases">
        <title>Genome sequencing of Mucilaginibacter sp. HYN0043.</title>
        <authorList>
            <person name="Kim M."/>
            <person name="Yi H."/>
        </authorList>
    </citation>
    <scope>NUCLEOTIDE SEQUENCE [LARGE SCALE GENOMIC DNA]</scope>
    <source>
        <strain evidence="9 10">HYN0043</strain>
    </source>
</reference>
<dbReference type="InterPro" id="IPR051791">
    <property type="entry name" value="Pra-immunoreactive"/>
</dbReference>
<evidence type="ECO:0000256" key="2">
    <source>
        <dbReference type="ARBA" id="ARBA00022475"/>
    </source>
</evidence>
<dbReference type="KEGG" id="muh:HYN43_019145"/>
<sequence length="203" mass="22992">MSQSYILVINGKPEGPFTIAELKSRGIKPGDFVKTDDMVDYKEAHEIPELRELFGFAKPKLLMQYYGSFDQRWLASALDWFILFGVFVLLAAFVVFIFITDKQVRIFTSIGIVAFTPVGRFIYNVVMESSDKQATIGKQVLKIKVVDMDGNRISVGRAISRNLAKILSVLTFFVGYLMAFFNKQQQCLHDMVAGTLVIKDRLV</sequence>
<proteinExistence type="predicted"/>
<dbReference type="PANTHER" id="PTHR36115">
    <property type="entry name" value="PROLINE-RICH ANTIGEN HOMOLOG-RELATED"/>
    <property type="match status" value="1"/>
</dbReference>
<comment type="subcellular location">
    <subcellularLocation>
        <location evidence="1">Cell membrane</location>
        <topology evidence="1">Multi-pass membrane protein</topology>
    </subcellularLocation>
</comment>
<feature type="domain" description="RDD" evidence="7">
    <location>
        <begin position="66"/>
        <end position="194"/>
    </location>
</feature>
<evidence type="ECO:0000256" key="3">
    <source>
        <dbReference type="ARBA" id="ARBA00022692"/>
    </source>
</evidence>
<evidence type="ECO:0000256" key="4">
    <source>
        <dbReference type="ARBA" id="ARBA00022989"/>
    </source>
</evidence>
<feature type="domain" description="GYF" evidence="8">
    <location>
        <begin position="7"/>
        <end position="50"/>
    </location>
</feature>
<keyword evidence="10" id="KW-1185">Reference proteome</keyword>
<keyword evidence="5 6" id="KW-0472">Membrane</keyword>
<dbReference type="InterPro" id="IPR025640">
    <property type="entry name" value="GYF_2"/>
</dbReference>
<dbReference type="GO" id="GO:0005886">
    <property type="term" value="C:plasma membrane"/>
    <property type="evidence" value="ECO:0007669"/>
    <property type="project" value="UniProtKB-SubCell"/>
</dbReference>
<accession>A0A494VQX8</accession>
<dbReference type="AlphaFoldDB" id="A0A494VQX8"/>
<evidence type="ECO:0000259" key="8">
    <source>
        <dbReference type="Pfam" id="PF14237"/>
    </source>
</evidence>
<evidence type="ECO:0000259" key="7">
    <source>
        <dbReference type="Pfam" id="PF06271"/>
    </source>
</evidence>
<dbReference type="Proteomes" id="UP000270046">
    <property type="component" value="Chromosome"/>
</dbReference>
<keyword evidence="4 6" id="KW-1133">Transmembrane helix</keyword>
<feature type="transmembrane region" description="Helical" evidence="6">
    <location>
        <begin position="106"/>
        <end position="123"/>
    </location>
</feature>